<dbReference type="NCBIfam" id="NF001199">
    <property type="entry name" value="PRK00164.2-1"/>
    <property type="match status" value="1"/>
</dbReference>
<evidence type="ECO:0000256" key="12">
    <source>
        <dbReference type="HAMAP-Rule" id="MF_01225"/>
    </source>
</evidence>
<feature type="binding site" evidence="12">
    <location>
        <position position="24"/>
    </location>
    <ligand>
        <name>[4Fe-4S] cluster</name>
        <dbReference type="ChEBI" id="CHEBI:49883"/>
        <label>1</label>
        <note>4Fe-4S-S-AdoMet</note>
    </ligand>
</feature>
<dbReference type="GO" id="GO:0006777">
    <property type="term" value="P:Mo-molybdopterin cofactor biosynthetic process"/>
    <property type="evidence" value="ECO:0007669"/>
    <property type="project" value="UniProtKB-UniRule"/>
</dbReference>
<dbReference type="InterPro" id="IPR010505">
    <property type="entry name" value="MoaA_twitch"/>
</dbReference>
<gene>
    <name evidence="14" type="primary">moaA_1</name>
    <name evidence="12" type="synonym">moaA</name>
    <name evidence="14" type="ORF">ABG79_01802</name>
</gene>
<dbReference type="InterPro" id="IPR000385">
    <property type="entry name" value="MoaA_NifB_PqqE_Fe-S-bd_CS"/>
</dbReference>
<dbReference type="NCBIfam" id="TIGR02666">
    <property type="entry name" value="moaA"/>
    <property type="match status" value="1"/>
</dbReference>
<evidence type="ECO:0000256" key="8">
    <source>
        <dbReference type="ARBA" id="ARBA00023134"/>
    </source>
</evidence>
<comment type="function">
    <text evidence="12">Catalyzes the cyclization of GTP to (8S)-3',8-cyclo-7,8-dihydroguanosine 5'-triphosphate.</text>
</comment>
<comment type="similarity">
    <text evidence="12">Belongs to the radical SAM superfamily. MoaA family.</text>
</comment>
<dbReference type="GO" id="GO:0061799">
    <property type="term" value="F:cyclic pyranopterin monophosphate synthase activity"/>
    <property type="evidence" value="ECO:0007669"/>
    <property type="project" value="TreeGrafter"/>
</dbReference>
<evidence type="ECO:0000256" key="5">
    <source>
        <dbReference type="ARBA" id="ARBA00022741"/>
    </source>
</evidence>
<keyword evidence="15" id="KW-1185">Reference proteome</keyword>
<dbReference type="UniPathway" id="UPA00344"/>
<dbReference type="SFLD" id="SFLDS00029">
    <property type="entry name" value="Radical_SAM"/>
    <property type="match status" value="1"/>
</dbReference>
<evidence type="ECO:0000313" key="15">
    <source>
        <dbReference type="Proteomes" id="UP000052015"/>
    </source>
</evidence>
<dbReference type="InterPro" id="IPR050105">
    <property type="entry name" value="MoCo_biosynth_MoaA/MoaC"/>
</dbReference>
<dbReference type="InterPro" id="IPR006638">
    <property type="entry name" value="Elp3/MiaA/NifB-like_rSAM"/>
</dbReference>
<reference evidence="14 15" key="1">
    <citation type="submission" date="2015-09" db="EMBL/GenBank/DDBJ databases">
        <title>Draft genome sequence of a Caloramator mitchellensis, a moderate thermophile from the Great Artesian Basin of Australia.</title>
        <authorList>
            <person name="Patel B.K."/>
        </authorList>
    </citation>
    <scope>NUCLEOTIDE SEQUENCE [LARGE SCALE GENOMIC DNA]</scope>
    <source>
        <strain evidence="14 15">VF08</strain>
    </source>
</reference>
<keyword evidence="8 12" id="KW-0342">GTP-binding</keyword>
<evidence type="ECO:0000256" key="4">
    <source>
        <dbReference type="ARBA" id="ARBA00022723"/>
    </source>
</evidence>
<feature type="binding site" evidence="12">
    <location>
        <position position="251"/>
    </location>
    <ligand>
        <name>[4Fe-4S] cluster</name>
        <dbReference type="ChEBI" id="CHEBI:49883"/>
        <label>2</label>
        <note>4Fe-4S-substrate</note>
    </ligand>
</feature>
<dbReference type="EMBL" id="LKHP01000010">
    <property type="protein sequence ID" value="KRQ86421.1"/>
    <property type="molecule type" value="Genomic_DNA"/>
</dbReference>
<feature type="binding site" evidence="12">
    <location>
        <position position="26"/>
    </location>
    <ligand>
        <name>S-adenosyl-L-methionine</name>
        <dbReference type="ChEBI" id="CHEBI:59789"/>
    </ligand>
</feature>
<dbReference type="PROSITE" id="PS51918">
    <property type="entry name" value="RADICAL_SAM"/>
    <property type="match status" value="1"/>
</dbReference>
<dbReference type="PATRIC" id="fig|908809.3.peg.1801"/>
<dbReference type="Pfam" id="PF06463">
    <property type="entry name" value="Mob_synth_C"/>
    <property type="match status" value="1"/>
</dbReference>
<dbReference type="GO" id="GO:0051539">
    <property type="term" value="F:4 iron, 4 sulfur cluster binding"/>
    <property type="evidence" value="ECO:0007669"/>
    <property type="project" value="UniProtKB-UniRule"/>
</dbReference>
<dbReference type="EC" id="4.1.99.22" evidence="1 12"/>
<accession>A0A0R3K0I0</accession>
<dbReference type="STRING" id="908809.ABG79_01802"/>
<evidence type="ECO:0000256" key="1">
    <source>
        <dbReference type="ARBA" id="ARBA00012167"/>
    </source>
</evidence>
<feature type="binding site" evidence="12">
    <location>
        <position position="265"/>
    </location>
    <ligand>
        <name>[4Fe-4S] cluster</name>
        <dbReference type="ChEBI" id="CHEBI:49883"/>
        <label>2</label>
        <note>4Fe-4S-substrate</note>
    </ligand>
</feature>
<feature type="binding site" evidence="12">
    <location>
        <begin position="253"/>
        <end position="255"/>
    </location>
    <ligand>
        <name>GTP</name>
        <dbReference type="ChEBI" id="CHEBI:37565"/>
    </ligand>
</feature>
<keyword evidence="5 12" id="KW-0547">Nucleotide-binding</keyword>
<dbReference type="SMART" id="SM00729">
    <property type="entry name" value="Elp3"/>
    <property type="match status" value="1"/>
</dbReference>
<feature type="domain" description="Radical SAM core" evidence="13">
    <location>
        <begin position="4"/>
        <end position="229"/>
    </location>
</feature>
<organism evidence="14 15">
    <name type="scientific">Caloramator mitchellensis</name>
    <dbReference type="NCBI Taxonomy" id="908809"/>
    <lineage>
        <taxon>Bacteria</taxon>
        <taxon>Bacillati</taxon>
        <taxon>Bacillota</taxon>
        <taxon>Clostridia</taxon>
        <taxon>Eubacteriales</taxon>
        <taxon>Clostridiaceae</taxon>
        <taxon>Caloramator</taxon>
    </lineage>
</organism>
<feature type="binding site" evidence="12">
    <location>
        <position position="67"/>
    </location>
    <ligand>
        <name>S-adenosyl-L-methionine</name>
        <dbReference type="ChEBI" id="CHEBI:59789"/>
    </ligand>
</feature>
<dbReference type="SUPFAM" id="SSF102114">
    <property type="entry name" value="Radical SAM enzymes"/>
    <property type="match status" value="1"/>
</dbReference>
<dbReference type="InterPro" id="IPR013483">
    <property type="entry name" value="MoaA"/>
</dbReference>
<dbReference type="Proteomes" id="UP000052015">
    <property type="component" value="Unassembled WGS sequence"/>
</dbReference>
<dbReference type="PROSITE" id="PS01305">
    <property type="entry name" value="MOAA_NIFB_PQQE"/>
    <property type="match status" value="1"/>
</dbReference>
<feature type="binding site" evidence="12">
    <location>
        <position position="94"/>
    </location>
    <ligand>
        <name>GTP</name>
        <dbReference type="ChEBI" id="CHEBI:37565"/>
    </ligand>
</feature>
<dbReference type="AlphaFoldDB" id="A0A0R3K0I0"/>
<evidence type="ECO:0000256" key="7">
    <source>
        <dbReference type="ARBA" id="ARBA00023014"/>
    </source>
</evidence>
<evidence type="ECO:0000256" key="11">
    <source>
        <dbReference type="ARBA" id="ARBA00048697"/>
    </source>
</evidence>
<feature type="binding site" evidence="12">
    <location>
        <position position="248"/>
    </location>
    <ligand>
        <name>[4Fe-4S] cluster</name>
        <dbReference type="ChEBI" id="CHEBI:49883"/>
        <label>2</label>
        <note>4Fe-4S-substrate</note>
    </ligand>
</feature>
<evidence type="ECO:0000313" key="14">
    <source>
        <dbReference type="EMBL" id="KRQ86421.1"/>
    </source>
</evidence>
<proteinExistence type="inferred from homology"/>
<evidence type="ECO:0000256" key="9">
    <source>
        <dbReference type="ARBA" id="ARBA00023150"/>
    </source>
</evidence>
<keyword evidence="2 12" id="KW-0004">4Fe-4S</keyword>
<evidence type="ECO:0000259" key="13">
    <source>
        <dbReference type="PROSITE" id="PS51918"/>
    </source>
</evidence>
<protein>
    <recommendedName>
        <fullName evidence="1 12">GTP 3',8-cyclase</fullName>
        <ecNumber evidence="1 12">4.1.99.22</ecNumber>
    </recommendedName>
    <alternativeName>
        <fullName evidence="12">Molybdenum cofactor biosynthesis protein A</fullName>
    </alternativeName>
</protein>
<dbReference type="GO" id="GO:0061798">
    <property type="term" value="F:GTP 3',8'-cyclase activity"/>
    <property type="evidence" value="ECO:0007669"/>
    <property type="project" value="UniProtKB-UniRule"/>
</dbReference>
<sequence length="317" mass="35877">MNDKYGRTINYLRVSVTDRCNLRCVYCMPDDGIQKLEHEEILSFEDILKIIRASAELGIKKIRFTGGEPLVRKGIENLIYETSKINGIDDIAITTNGTRLYDMAGDLKRAGLNRVNISLDTLKADRFKNITRLGNIDDVFRAIDKSLAIGLEPIKVNMVVIRGVNDDEVFDFVKLADENPLHIRFIEVMPIGEGERFKDGYISSDDLIRSISNLTEIETGQNSTARVFERQGAKGTIGFISPLTCKFCTGCNRIRLTSTGTIKPCLHSKEEIDLKDFLRDERHLKAILEHTIFNKPLEHHLEEAISQSQKKMFQIGG</sequence>
<dbReference type="CDD" id="cd01335">
    <property type="entry name" value="Radical_SAM"/>
    <property type="match status" value="1"/>
</dbReference>
<comment type="catalytic activity">
    <reaction evidence="11 12">
        <text>GTP + AH2 + S-adenosyl-L-methionine = (8S)-3',8-cyclo-7,8-dihydroguanosine 5'-triphosphate + 5'-deoxyadenosine + L-methionine + A + H(+)</text>
        <dbReference type="Rhea" id="RHEA:49576"/>
        <dbReference type="ChEBI" id="CHEBI:13193"/>
        <dbReference type="ChEBI" id="CHEBI:15378"/>
        <dbReference type="ChEBI" id="CHEBI:17319"/>
        <dbReference type="ChEBI" id="CHEBI:17499"/>
        <dbReference type="ChEBI" id="CHEBI:37565"/>
        <dbReference type="ChEBI" id="CHEBI:57844"/>
        <dbReference type="ChEBI" id="CHEBI:59789"/>
        <dbReference type="ChEBI" id="CHEBI:131766"/>
        <dbReference type="EC" id="4.1.99.22"/>
    </reaction>
</comment>
<dbReference type="Gene3D" id="3.20.20.70">
    <property type="entry name" value="Aldolase class I"/>
    <property type="match status" value="1"/>
</dbReference>
<feature type="binding site" evidence="12">
    <location>
        <position position="189"/>
    </location>
    <ligand>
        <name>S-adenosyl-L-methionine</name>
        <dbReference type="ChEBI" id="CHEBI:59789"/>
    </ligand>
</feature>
<comment type="cofactor">
    <cofactor evidence="12">
        <name>[4Fe-4S] cluster</name>
        <dbReference type="ChEBI" id="CHEBI:49883"/>
    </cofactor>
    <text evidence="12">Binds 2 [4Fe-4S] clusters. Binds 1 [4Fe-4S] cluster coordinated with 3 cysteines and an exchangeable S-adenosyl-L-methionine and 1 [4Fe-4S] cluster coordinated with 3 cysteines and the GTP-derived substrate.</text>
</comment>
<dbReference type="CDD" id="cd21117">
    <property type="entry name" value="Twitch_MoaA"/>
    <property type="match status" value="1"/>
</dbReference>
<dbReference type="HAMAP" id="MF_01225_B">
    <property type="entry name" value="MoaA_B"/>
    <property type="match status" value="1"/>
</dbReference>
<dbReference type="PANTHER" id="PTHR22960:SF0">
    <property type="entry name" value="MOLYBDENUM COFACTOR BIOSYNTHESIS PROTEIN 1"/>
    <property type="match status" value="1"/>
</dbReference>
<dbReference type="InterPro" id="IPR040064">
    <property type="entry name" value="MoaA-like"/>
</dbReference>
<feature type="binding site" evidence="12">
    <location>
        <position position="118"/>
    </location>
    <ligand>
        <name>S-adenosyl-L-methionine</name>
        <dbReference type="ChEBI" id="CHEBI:59789"/>
    </ligand>
</feature>
<keyword evidence="9 12" id="KW-0501">Molybdenum cofactor biosynthesis</keyword>
<dbReference type="SFLD" id="SFLDG01386">
    <property type="entry name" value="main_SPASM_domain-containing"/>
    <property type="match status" value="1"/>
</dbReference>
<dbReference type="InterPro" id="IPR058240">
    <property type="entry name" value="rSAM_sf"/>
</dbReference>
<comment type="subunit">
    <text evidence="12">Monomer and homodimer.</text>
</comment>
<feature type="binding site" evidence="12">
    <location>
        <position position="13"/>
    </location>
    <ligand>
        <name>GTP</name>
        <dbReference type="ChEBI" id="CHEBI:37565"/>
    </ligand>
</feature>
<keyword evidence="3 12" id="KW-0949">S-adenosyl-L-methionine</keyword>
<dbReference type="InterPro" id="IPR013785">
    <property type="entry name" value="Aldolase_TIM"/>
</dbReference>
<feature type="binding site" evidence="12">
    <location>
        <position position="63"/>
    </location>
    <ligand>
        <name>GTP</name>
        <dbReference type="ChEBI" id="CHEBI:37565"/>
    </ligand>
</feature>
<feature type="binding site" evidence="12">
    <location>
        <position position="20"/>
    </location>
    <ligand>
        <name>[4Fe-4S] cluster</name>
        <dbReference type="ChEBI" id="CHEBI:49883"/>
        <label>1</label>
        <note>4Fe-4S-S-AdoMet</note>
    </ligand>
</feature>
<keyword evidence="6 12" id="KW-0408">Iron</keyword>
<keyword evidence="7 12" id="KW-0411">Iron-sulfur</keyword>
<evidence type="ECO:0000256" key="6">
    <source>
        <dbReference type="ARBA" id="ARBA00023004"/>
    </source>
</evidence>
<dbReference type="GO" id="GO:0005525">
    <property type="term" value="F:GTP binding"/>
    <property type="evidence" value="ECO:0007669"/>
    <property type="project" value="UniProtKB-UniRule"/>
</dbReference>
<dbReference type="Pfam" id="PF04055">
    <property type="entry name" value="Radical_SAM"/>
    <property type="match status" value="1"/>
</dbReference>
<dbReference type="PANTHER" id="PTHR22960">
    <property type="entry name" value="MOLYBDOPTERIN COFACTOR SYNTHESIS PROTEIN A"/>
    <property type="match status" value="1"/>
</dbReference>
<dbReference type="GO" id="GO:0046872">
    <property type="term" value="F:metal ion binding"/>
    <property type="evidence" value="ECO:0007669"/>
    <property type="project" value="UniProtKB-KW"/>
</dbReference>
<dbReference type="SFLD" id="SFLDG01383">
    <property type="entry name" value="cyclic_pyranopterin_phosphate"/>
    <property type="match status" value="1"/>
</dbReference>
<comment type="pathway">
    <text evidence="12">Cofactor biosynthesis; molybdopterin biosynthesis.</text>
</comment>
<dbReference type="SFLD" id="SFLDG01067">
    <property type="entry name" value="SPASM/twitch_domain_containing"/>
    <property type="match status" value="1"/>
</dbReference>
<feature type="binding site" evidence="12">
    <location>
        <position position="155"/>
    </location>
    <ligand>
        <name>GTP</name>
        <dbReference type="ChEBI" id="CHEBI:37565"/>
    </ligand>
</feature>
<dbReference type="OrthoDB" id="9763993at2"/>
<dbReference type="RefSeq" id="WP_057979128.1">
    <property type="nucleotide sequence ID" value="NZ_LKHP01000010.1"/>
</dbReference>
<name>A0A0R3K0I0_CALMK</name>
<evidence type="ECO:0000256" key="2">
    <source>
        <dbReference type="ARBA" id="ARBA00022485"/>
    </source>
</evidence>
<dbReference type="InterPro" id="IPR007197">
    <property type="entry name" value="rSAM"/>
</dbReference>
<evidence type="ECO:0000256" key="10">
    <source>
        <dbReference type="ARBA" id="ARBA00023239"/>
    </source>
</evidence>
<feature type="binding site" evidence="12">
    <location>
        <position position="27"/>
    </location>
    <ligand>
        <name>[4Fe-4S] cluster</name>
        <dbReference type="ChEBI" id="CHEBI:49883"/>
        <label>1</label>
        <note>4Fe-4S-S-AdoMet</note>
    </ligand>
</feature>
<dbReference type="GO" id="GO:1904047">
    <property type="term" value="F:S-adenosyl-L-methionine binding"/>
    <property type="evidence" value="ECO:0007669"/>
    <property type="project" value="UniProtKB-UniRule"/>
</dbReference>
<comment type="caution">
    <text evidence="14">The sequence shown here is derived from an EMBL/GenBank/DDBJ whole genome shotgun (WGS) entry which is preliminary data.</text>
</comment>
<keyword evidence="10 12" id="KW-0456">Lyase</keyword>
<evidence type="ECO:0000256" key="3">
    <source>
        <dbReference type="ARBA" id="ARBA00022691"/>
    </source>
</evidence>
<keyword evidence="4 12" id="KW-0479">Metal-binding</keyword>